<dbReference type="Proteomes" id="UP001500190">
    <property type="component" value="Unassembled WGS sequence"/>
</dbReference>
<sequence length="242" mass="25384">MRRRATITAVLLLALLGCDPHTTKQAVTPPPTGDLCERVRPTLPGNWITERGEYRPAAPLSDGCTLVDPAQAAHRIRVLVSILPVTPAQAARFRKDDEVSTAAGGYAAKVGDGGMGDGSWELNPAAAAPWLVFRADGRQVRLTVENAGAGTMDELLSIARTIISLAGGLPAARPTVVRSECADGTAAAERILGAKAVLRRDALVDNHLTCEWGSASRTVAAYEDADSATDFGLIKQAATAYS</sequence>
<evidence type="ECO:0008006" key="4">
    <source>
        <dbReference type="Google" id="ProtNLM"/>
    </source>
</evidence>
<gene>
    <name evidence="2" type="ORF">GCM10009742_08750</name>
</gene>
<feature type="signal peptide" evidence="1">
    <location>
        <begin position="1"/>
        <end position="26"/>
    </location>
</feature>
<evidence type="ECO:0000313" key="3">
    <source>
        <dbReference type="Proteomes" id="UP001500190"/>
    </source>
</evidence>
<organism evidence="2 3">
    <name type="scientific">Kribbella karoonensis</name>
    <dbReference type="NCBI Taxonomy" id="324851"/>
    <lineage>
        <taxon>Bacteria</taxon>
        <taxon>Bacillati</taxon>
        <taxon>Actinomycetota</taxon>
        <taxon>Actinomycetes</taxon>
        <taxon>Propionibacteriales</taxon>
        <taxon>Kribbellaceae</taxon>
        <taxon>Kribbella</taxon>
    </lineage>
</organism>
<comment type="caution">
    <text evidence="2">The sequence shown here is derived from an EMBL/GenBank/DDBJ whole genome shotgun (WGS) entry which is preliminary data.</text>
</comment>
<keyword evidence="1" id="KW-0732">Signal</keyword>
<dbReference type="RefSeq" id="WP_344188048.1">
    <property type="nucleotide sequence ID" value="NZ_BAAAND010000001.1"/>
</dbReference>
<dbReference type="PROSITE" id="PS51257">
    <property type="entry name" value="PROKAR_LIPOPROTEIN"/>
    <property type="match status" value="1"/>
</dbReference>
<accession>A0ABP4NX27</accession>
<evidence type="ECO:0000313" key="2">
    <source>
        <dbReference type="EMBL" id="GAA1568902.1"/>
    </source>
</evidence>
<feature type="chain" id="PRO_5046964796" description="DUF3558 domain-containing protein" evidence="1">
    <location>
        <begin position="27"/>
        <end position="242"/>
    </location>
</feature>
<dbReference type="EMBL" id="BAAAND010000001">
    <property type="protein sequence ID" value="GAA1568902.1"/>
    <property type="molecule type" value="Genomic_DNA"/>
</dbReference>
<name>A0ABP4NX27_9ACTN</name>
<proteinExistence type="predicted"/>
<keyword evidence="3" id="KW-1185">Reference proteome</keyword>
<evidence type="ECO:0000256" key="1">
    <source>
        <dbReference type="SAM" id="SignalP"/>
    </source>
</evidence>
<protein>
    <recommendedName>
        <fullName evidence="4">DUF3558 domain-containing protein</fullName>
    </recommendedName>
</protein>
<reference evidence="3" key="1">
    <citation type="journal article" date="2019" name="Int. J. Syst. Evol. Microbiol.">
        <title>The Global Catalogue of Microorganisms (GCM) 10K type strain sequencing project: providing services to taxonomists for standard genome sequencing and annotation.</title>
        <authorList>
            <consortium name="The Broad Institute Genomics Platform"/>
            <consortium name="The Broad Institute Genome Sequencing Center for Infectious Disease"/>
            <person name="Wu L."/>
            <person name="Ma J."/>
        </authorList>
    </citation>
    <scope>NUCLEOTIDE SEQUENCE [LARGE SCALE GENOMIC DNA]</scope>
    <source>
        <strain evidence="3">JCM 14304</strain>
    </source>
</reference>